<dbReference type="InterPro" id="IPR052698">
    <property type="entry name" value="MoCofactor_Util/Proc"/>
</dbReference>
<dbReference type="EMBL" id="SULI01000014">
    <property type="protein sequence ID" value="TKZ19301.1"/>
    <property type="molecule type" value="Genomic_DNA"/>
</dbReference>
<dbReference type="Proteomes" id="UP000306575">
    <property type="component" value="Unassembled WGS sequence"/>
</dbReference>
<gene>
    <name evidence="3" type="primary">xdhC</name>
    <name evidence="3" type="ORF">FAP39_11935</name>
</gene>
<comment type="caution">
    <text evidence="3">The sequence shown here is derived from an EMBL/GenBank/DDBJ whole genome shotgun (WGS) entry which is preliminary data.</text>
</comment>
<feature type="domain" description="XdhC Rossmann" evidence="2">
    <location>
        <begin position="118"/>
        <end position="258"/>
    </location>
</feature>
<feature type="domain" description="XdhC- CoxI" evidence="1">
    <location>
        <begin position="12"/>
        <end position="67"/>
    </location>
</feature>
<dbReference type="InterPro" id="IPR027051">
    <property type="entry name" value="XdhC_Rossmann_dom"/>
</dbReference>
<dbReference type="SUPFAM" id="SSF51735">
    <property type="entry name" value="NAD(P)-binding Rossmann-fold domains"/>
    <property type="match status" value="1"/>
</dbReference>
<dbReference type="InterPro" id="IPR036291">
    <property type="entry name" value="NAD(P)-bd_dom_sf"/>
</dbReference>
<dbReference type="InterPro" id="IPR014308">
    <property type="entry name" value="Xanthine_DH_XdhC"/>
</dbReference>
<dbReference type="Gene3D" id="3.40.50.720">
    <property type="entry name" value="NAD(P)-binding Rossmann-like Domain"/>
    <property type="match status" value="1"/>
</dbReference>
<dbReference type="RefSeq" id="WP_138016631.1">
    <property type="nucleotide sequence ID" value="NZ_SULI01000014.1"/>
</dbReference>
<sequence length="295" mass="31239">MTRVDFANFLTAHKAVIEVRLTSVRGSSPRDVGASMYVAPSALFGTIGGGQLEFMAIARARAMLNDGDLSADMDVPLGPEIGQCCGGRVEVALMRMRQADKDQAIVQHTEDMTRLPHVYVMGAGHVGRALADLLEHMPVRCIMVDPRADELALCQSAVETRLSAIPEMDIADAPAGSAFVVLTHDHALDFLLTSAALERGDAAYVGLIGSATKRAKFKSWCHDYCDGLTIDTLICPIGAGGSRDKRPSVIAALVVAEIITALTSETTAVAPVGGVVSPELGEAIQRSQTALKEKI</sequence>
<dbReference type="PANTHER" id="PTHR30388">
    <property type="entry name" value="ALDEHYDE OXIDOREDUCTASE MOLYBDENUM COFACTOR ASSEMBLY PROTEIN"/>
    <property type="match status" value="1"/>
</dbReference>
<dbReference type="PANTHER" id="PTHR30388:SF6">
    <property type="entry name" value="XANTHINE DEHYDROGENASE SUBUNIT A-RELATED"/>
    <property type="match status" value="1"/>
</dbReference>
<evidence type="ECO:0000259" key="1">
    <source>
        <dbReference type="Pfam" id="PF02625"/>
    </source>
</evidence>
<dbReference type="InterPro" id="IPR003777">
    <property type="entry name" value="XdhC_CoxI"/>
</dbReference>
<dbReference type="AlphaFoldDB" id="A0A4V6F1H4"/>
<dbReference type="OrthoDB" id="61481at2"/>
<evidence type="ECO:0000313" key="3">
    <source>
        <dbReference type="EMBL" id="TKZ19301.1"/>
    </source>
</evidence>
<reference evidence="3 4" key="1">
    <citation type="submission" date="2019-04" db="EMBL/GenBank/DDBJ databases">
        <title>Genome sequence of Pelagicola litoralis CL-ES2.</title>
        <authorList>
            <person name="Cao J."/>
        </authorList>
    </citation>
    <scope>NUCLEOTIDE SEQUENCE [LARGE SCALE GENOMIC DNA]</scope>
    <source>
        <strain evidence="3 4">CL-ES2</strain>
    </source>
</reference>
<name>A0A4V6F1H4_9RHOB</name>
<dbReference type="NCBIfam" id="TIGR02964">
    <property type="entry name" value="xanthine_xdhC"/>
    <property type="match status" value="1"/>
</dbReference>
<keyword evidence="4" id="KW-1185">Reference proteome</keyword>
<proteinExistence type="predicted"/>
<accession>A0A4V6F1H4</accession>
<evidence type="ECO:0000313" key="4">
    <source>
        <dbReference type="Proteomes" id="UP000306575"/>
    </source>
</evidence>
<evidence type="ECO:0000259" key="2">
    <source>
        <dbReference type="Pfam" id="PF13478"/>
    </source>
</evidence>
<protein>
    <submittedName>
        <fullName evidence="3">Xanthine dehydrogenase accessory protein XdhC</fullName>
    </submittedName>
</protein>
<dbReference type="Pfam" id="PF13478">
    <property type="entry name" value="XdhC_C"/>
    <property type="match status" value="1"/>
</dbReference>
<dbReference type="Pfam" id="PF02625">
    <property type="entry name" value="XdhC_CoxI"/>
    <property type="match status" value="1"/>
</dbReference>
<organism evidence="3 4">
    <name type="scientific">Shimia litoralis</name>
    <dbReference type="NCBI Taxonomy" id="420403"/>
    <lineage>
        <taxon>Bacteria</taxon>
        <taxon>Pseudomonadati</taxon>
        <taxon>Pseudomonadota</taxon>
        <taxon>Alphaproteobacteria</taxon>
        <taxon>Rhodobacterales</taxon>
        <taxon>Roseobacteraceae</taxon>
    </lineage>
</organism>